<evidence type="ECO:0000313" key="1">
    <source>
        <dbReference type="EMBL" id="MBX26541.1"/>
    </source>
</evidence>
<dbReference type="EMBL" id="GGEC01046057">
    <property type="protein sequence ID" value="MBX26541.1"/>
    <property type="molecule type" value="Transcribed_RNA"/>
</dbReference>
<protein>
    <submittedName>
        <fullName evidence="1">Uncharacterized protein</fullName>
    </submittedName>
</protein>
<name>A0A2P2M8J1_RHIMU</name>
<dbReference type="AlphaFoldDB" id="A0A2P2M8J1"/>
<organism evidence="1">
    <name type="scientific">Rhizophora mucronata</name>
    <name type="common">Asiatic mangrove</name>
    <dbReference type="NCBI Taxonomy" id="61149"/>
    <lineage>
        <taxon>Eukaryota</taxon>
        <taxon>Viridiplantae</taxon>
        <taxon>Streptophyta</taxon>
        <taxon>Embryophyta</taxon>
        <taxon>Tracheophyta</taxon>
        <taxon>Spermatophyta</taxon>
        <taxon>Magnoliopsida</taxon>
        <taxon>eudicotyledons</taxon>
        <taxon>Gunneridae</taxon>
        <taxon>Pentapetalae</taxon>
        <taxon>rosids</taxon>
        <taxon>fabids</taxon>
        <taxon>Malpighiales</taxon>
        <taxon>Rhizophoraceae</taxon>
        <taxon>Rhizophora</taxon>
    </lineage>
</organism>
<proteinExistence type="predicted"/>
<sequence length="56" mass="6572">MMCTAEIFPTREVWTPKRKKNTTSSMTLMPRCRLVLYLFLSLLTSFFCESSVNLTF</sequence>
<accession>A0A2P2M8J1</accession>
<reference evidence="1" key="1">
    <citation type="submission" date="2018-02" db="EMBL/GenBank/DDBJ databases">
        <title>Rhizophora mucronata_Transcriptome.</title>
        <authorList>
            <person name="Meera S.P."/>
            <person name="Sreeshan A."/>
            <person name="Augustine A."/>
        </authorList>
    </citation>
    <scope>NUCLEOTIDE SEQUENCE</scope>
    <source>
        <tissue evidence="1">Leaf</tissue>
    </source>
</reference>